<evidence type="ECO:0000256" key="4">
    <source>
        <dbReference type="ARBA" id="ARBA00022989"/>
    </source>
</evidence>
<feature type="transmembrane region" description="Helical" evidence="7">
    <location>
        <begin position="514"/>
        <end position="536"/>
    </location>
</feature>
<organism evidence="8 9">
    <name type="scientific">Littorina saxatilis</name>
    <dbReference type="NCBI Taxonomy" id="31220"/>
    <lineage>
        <taxon>Eukaryota</taxon>
        <taxon>Metazoa</taxon>
        <taxon>Spiralia</taxon>
        <taxon>Lophotrochozoa</taxon>
        <taxon>Mollusca</taxon>
        <taxon>Gastropoda</taxon>
        <taxon>Caenogastropoda</taxon>
        <taxon>Littorinimorpha</taxon>
        <taxon>Littorinoidea</taxon>
        <taxon>Littorinidae</taxon>
        <taxon>Littorina</taxon>
    </lineage>
</organism>
<keyword evidence="4 7" id="KW-1133">Transmembrane helix</keyword>
<name>A0AAN9AWT3_9CAEN</name>
<keyword evidence="9" id="KW-1185">Reference proteome</keyword>
<sequence length="652" mass="72371">MADEPVTSTHHTPGLTHVGDISVVVIYFVLVMAVGLWSLCRPNRGSVKSYFLAGRSMSWWPVGASLFSSNIGSEHFVGLAGTGAAVGIAMVMYEWNSMLLVILLGWLFLPVYMSAGVYTLPEYMEKRFGGFRLRVYLSCLSLVLYIVTKLAVSIYAGALFIKLALDWNMYISIAGLLLITGIYTVLGGLAAVIYTDTFQTAVMTVGAIVLSVISFNKIGGYEALQEKYMMAIPSVRPSNTSSCGVPRQDAFHIFRDPVNSDNPWPGLLLQSSLGCMWYWCCDQVIVQRSLAAKNLSHAKAGSIMAGYLKLTPLFFMIFPGMISRALFPDSVGCVDPKVCEEFCENAVGCSNIAYPKLVLELLPVGLRGLLMAVMLSAIMSSLTSIFNSSATLFTMDLWRRFRRRSTERELLIVGRIFVLLLCVVAIFWIPLVKSSQGGQLFNYIQAVQGYLGTPIGALFIFAILWKRMNERGAFFGIMAGHVCGVIRMAMDFAYPAPGCDEEEDTRPSMLAAVHYTYFGMINFLVSSIAIVLFSYTAPKQPDNQLRGVTWWTRVDKAENTDIQDKPSSSKVMEMADGEAADDGGEVVVEEGKCHRWFDFICGIPTTKSREKPEITEEQRREFLHEAPRWRTFLNVQAAIAMVIMAFLTGYYH</sequence>
<dbReference type="InterPro" id="IPR001734">
    <property type="entry name" value="Na/solute_symporter"/>
</dbReference>
<dbReference type="Gene3D" id="1.20.1730.10">
    <property type="entry name" value="Sodium/glucose cotransporter"/>
    <property type="match status" value="1"/>
</dbReference>
<evidence type="ECO:0000313" key="9">
    <source>
        <dbReference type="Proteomes" id="UP001374579"/>
    </source>
</evidence>
<feature type="transmembrane region" description="Helical" evidence="7">
    <location>
        <begin position="21"/>
        <end position="40"/>
    </location>
</feature>
<dbReference type="PROSITE" id="PS50283">
    <property type="entry name" value="NA_SOLUT_SYMP_3"/>
    <property type="match status" value="1"/>
</dbReference>
<dbReference type="PANTHER" id="PTHR11819:SF195">
    <property type="entry name" value="SODIUM_GLUCOSE COTRANSPORTER 4"/>
    <property type="match status" value="1"/>
</dbReference>
<keyword evidence="5 7" id="KW-0472">Membrane</keyword>
<dbReference type="PANTHER" id="PTHR11819">
    <property type="entry name" value="SOLUTE CARRIER FAMILY 5"/>
    <property type="match status" value="1"/>
</dbReference>
<accession>A0AAN9AWT3</accession>
<feature type="transmembrane region" description="Helical" evidence="7">
    <location>
        <begin position="167"/>
        <end position="194"/>
    </location>
</feature>
<dbReference type="EMBL" id="JBAMIC010000018">
    <property type="protein sequence ID" value="KAK7094766.1"/>
    <property type="molecule type" value="Genomic_DNA"/>
</dbReference>
<feature type="transmembrane region" description="Helical" evidence="7">
    <location>
        <begin position="443"/>
        <end position="465"/>
    </location>
</feature>
<proteinExistence type="inferred from homology"/>
<evidence type="ECO:0000313" key="8">
    <source>
        <dbReference type="EMBL" id="KAK7094766.1"/>
    </source>
</evidence>
<evidence type="ECO:0008006" key="10">
    <source>
        <dbReference type="Google" id="ProtNLM"/>
    </source>
</evidence>
<feature type="transmembrane region" description="Helical" evidence="7">
    <location>
        <begin position="472"/>
        <end position="494"/>
    </location>
</feature>
<feature type="transmembrane region" description="Helical" evidence="7">
    <location>
        <begin position="632"/>
        <end position="651"/>
    </location>
</feature>
<gene>
    <name evidence="8" type="ORF">V1264_006271</name>
</gene>
<dbReference type="PROSITE" id="PS00457">
    <property type="entry name" value="NA_SOLUT_SYMP_2"/>
    <property type="match status" value="1"/>
</dbReference>
<comment type="subcellular location">
    <subcellularLocation>
        <location evidence="1">Membrane</location>
        <topology evidence="1">Multi-pass membrane protein</topology>
    </subcellularLocation>
</comment>
<evidence type="ECO:0000256" key="5">
    <source>
        <dbReference type="ARBA" id="ARBA00023136"/>
    </source>
</evidence>
<evidence type="ECO:0000256" key="6">
    <source>
        <dbReference type="RuleBase" id="RU362091"/>
    </source>
</evidence>
<feature type="transmembrane region" description="Helical" evidence="7">
    <location>
        <begin position="99"/>
        <end position="121"/>
    </location>
</feature>
<dbReference type="InterPro" id="IPR018212">
    <property type="entry name" value="Na/solute_symporter_CS"/>
</dbReference>
<feature type="transmembrane region" description="Helical" evidence="7">
    <location>
        <begin position="307"/>
        <end position="327"/>
    </location>
</feature>
<dbReference type="Pfam" id="PF00474">
    <property type="entry name" value="SSF"/>
    <property type="match status" value="1"/>
</dbReference>
<evidence type="ECO:0000256" key="2">
    <source>
        <dbReference type="ARBA" id="ARBA00006434"/>
    </source>
</evidence>
<dbReference type="NCBIfam" id="TIGR00813">
    <property type="entry name" value="sss"/>
    <property type="match status" value="1"/>
</dbReference>
<evidence type="ECO:0000256" key="7">
    <source>
        <dbReference type="SAM" id="Phobius"/>
    </source>
</evidence>
<dbReference type="Proteomes" id="UP001374579">
    <property type="component" value="Unassembled WGS sequence"/>
</dbReference>
<feature type="transmembrane region" description="Helical" evidence="7">
    <location>
        <begin position="133"/>
        <end position="161"/>
    </location>
</feature>
<feature type="transmembrane region" description="Helical" evidence="7">
    <location>
        <begin position="410"/>
        <end position="431"/>
    </location>
</feature>
<reference evidence="8 9" key="1">
    <citation type="submission" date="2024-02" db="EMBL/GenBank/DDBJ databases">
        <title>Chromosome-scale genome assembly of the rough periwinkle Littorina saxatilis.</title>
        <authorList>
            <person name="De Jode A."/>
            <person name="Faria R."/>
            <person name="Formenti G."/>
            <person name="Sims Y."/>
            <person name="Smith T.P."/>
            <person name="Tracey A."/>
            <person name="Wood J.M.D."/>
            <person name="Zagrodzka Z.B."/>
            <person name="Johannesson K."/>
            <person name="Butlin R.K."/>
            <person name="Leder E.H."/>
        </authorList>
    </citation>
    <scope>NUCLEOTIDE SEQUENCE [LARGE SCALE GENOMIC DNA]</scope>
    <source>
        <strain evidence="8">Snail1</strain>
        <tissue evidence="8">Muscle</tissue>
    </source>
</reference>
<dbReference type="GO" id="GO:0005412">
    <property type="term" value="F:D-glucose:sodium symporter activity"/>
    <property type="evidence" value="ECO:0007669"/>
    <property type="project" value="TreeGrafter"/>
</dbReference>
<comment type="caution">
    <text evidence="8">The sequence shown here is derived from an EMBL/GenBank/DDBJ whole genome shotgun (WGS) entry which is preliminary data.</text>
</comment>
<keyword evidence="3 7" id="KW-0812">Transmembrane</keyword>
<dbReference type="InterPro" id="IPR038377">
    <property type="entry name" value="Na/Glc_symporter_sf"/>
</dbReference>
<evidence type="ECO:0000256" key="1">
    <source>
        <dbReference type="ARBA" id="ARBA00004141"/>
    </source>
</evidence>
<protein>
    <recommendedName>
        <fullName evidence="10">Sodium/glucose cotransporter 4</fullName>
    </recommendedName>
</protein>
<feature type="transmembrane region" description="Helical" evidence="7">
    <location>
        <begin position="76"/>
        <end position="93"/>
    </location>
</feature>
<comment type="similarity">
    <text evidence="2 6">Belongs to the sodium:solute symporter (SSF) (TC 2.A.21) family.</text>
</comment>
<dbReference type="GO" id="GO:0005886">
    <property type="term" value="C:plasma membrane"/>
    <property type="evidence" value="ECO:0007669"/>
    <property type="project" value="TreeGrafter"/>
</dbReference>
<evidence type="ECO:0000256" key="3">
    <source>
        <dbReference type="ARBA" id="ARBA00022692"/>
    </source>
</evidence>
<dbReference type="AlphaFoldDB" id="A0AAN9AWT3"/>
<feature type="transmembrane region" description="Helical" evidence="7">
    <location>
        <begin position="369"/>
        <end position="398"/>
    </location>
</feature>